<reference evidence="10 12" key="1">
    <citation type="submission" date="2015-04" db="EMBL/GenBank/DDBJ databases">
        <title>The draft genome sequence of Roseovarius indicus B108T.</title>
        <authorList>
            <person name="Li G."/>
            <person name="Lai Q."/>
            <person name="Shao Z."/>
            <person name="Yan P."/>
        </authorList>
    </citation>
    <scope>NUCLEOTIDE SEQUENCE [LARGE SCALE GENOMIC DNA]</scope>
    <source>
        <strain evidence="10 12">B108</strain>
    </source>
</reference>
<dbReference type="FunFam" id="3.30.565.10:FF:000006">
    <property type="entry name" value="Sensor histidine kinase WalK"/>
    <property type="match status" value="1"/>
</dbReference>
<dbReference type="SMART" id="SM00387">
    <property type="entry name" value="HATPase_c"/>
    <property type="match status" value="1"/>
</dbReference>
<feature type="transmembrane region" description="Helical" evidence="8">
    <location>
        <begin position="60"/>
        <end position="77"/>
    </location>
</feature>
<dbReference type="PRINTS" id="PR00344">
    <property type="entry name" value="BCTRLSENSOR"/>
</dbReference>
<dbReference type="GO" id="GO:0005886">
    <property type="term" value="C:plasma membrane"/>
    <property type="evidence" value="ECO:0007669"/>
    <property type="project" value="TreeGrafter"/>
</dbReference>
<evidence type="ECO:0000256" key="8">
    <source>
        <dbReference type="SAM" id="Phobius"/>
    </source>
</evidence>
<feature type="transmembrane region" description="Helical" evidence="8">
    <location>
        <begin position="181"/>
        <end position="202"/>
    </location>
</feature>
<evidence type="ECO:0000256" key="1">
    <source>
        <dbReference type="ARBA" id="ARBA00000085"/>
    </source>
</evidence>
<evidence type="ECO:0000313" key="11">
    <source>
        <dbReference type="EMBL" id="QEW24284.1"/>
    </source>
</evidence>
<feature type="domain" description="Histidine kinase" evidence="9">
    <location>
        <begin position="235"/>
        <end position="454"/>
    </location>
</feature>
<dbReference type="SMART" id="SM00388">
    <property type="entry name" value="HisKA"/>
    <property type="match status" value="1"/>
</dbReference>
<keyword evidence="3" id="KW-0597">Phosphoprotein</keyword>
<dbReference type="GO" id="GO:0000155">
    <property type="term" value="F:phosphorelay sensor kinase activity"/>
    <property type="evidence" value="ECO:0007669"/>
    <property type="project" value="InterPro"/>
</dbReference>
<dbReference type="SUPFAM" id="SSF55874">
    <property type="entry name" value="ATPase domain of HSP90 chaperone/DNA topoisomerase II/histidine kinase"/>
    <property type="match status" value="1"/>
</dbReference>
<keyword evidence="8" id="KW-0812">Transmembrane</keyword>
<dbReference type="EC" id="2.7.13.3" evidence="2"/>
<feature type="transmembrane region" description="Helical" evidence="8">
    <location>
        <begin position="124"/>
        <end position="141"/>
    </location>
</feature>
<name>A0A0T5P6D0_9RHOB</name>
<feature type="transmembrane region" description="Helical" evidence="8">
    <location>
        <begin position="146"/>
        <end position="166"/>
    </location>
</feature>
<accession>A0A0T5P6D0</accession>
<feature type="transmembrane region" description="Helical" evidence="8">
    <location>
        <begin position="98"/>
        <end position="118"/>
    </location>
</feature>
<reference evidence="11 13" key="2">
    <citation type="submission" date="2018-08" db="EMBL/GenBank/DDBJ databases">
        <title>Genetic Globetrotter - A new plasmid hitch-hiking vast phylogenetic and geographic distances.</title>
        <authorList>
            <person name="Vollmers J."/>
            <person name="Petersen J."/>
        </authorList>
    </citation>
    <scope>NUCLEOTIDE SEQUENCE [LARGE SCALE GENOMIC DNA]</scope>
    <source>
        <strain evidence="11 13">DSM 26383</strain>
    </source>
</reference>
<dbReference type="InterPro" id="IPR036097">
    <property type="entry name" value="HisK_dim/P_sf"/>
</dbReference>
<dbReference type="Pfam" id="PF00512">
    <property type="entry name" value="HisKA"/>
    <property type="match status" value="1"/>
</dbReference>
<gene>
    <name evidence="11" type="primary">phoR_1</name>
    <name evidence="11" type="ORF">RIdsm_00060</name>
    <name evidence="10" type="ORF">XM52_16445</name>
</gene>
<evidence type="ECO:0000313" key="12">
    <source>
        <dbReference type="Proteomes" id="UP000051401"/>
    </source>
</evidence>
<evidence type="ECO:0000256" key="7">
    <source>
        <dbReference type="ARBA" id="ARBA00023136"/>
    </source>
</evidence>
<dbReference type="FunFam" id="1.10.287.130:FF:000001">
    <property type="entry name" value="Two-component sensor histidine kinase"/>
    <property type="match status" value="1"/>
</dbReference>
<evidence type="ECO:0000256" key="3">
    <source>
        <dbReference type="ARBA" id="ARBA00022553"/>
    </source>
</evidence>
<evidence type="ECO:0000256" key="5">
    <source>
        <dbReference type="ARBA" id="ARBA00022777"/>
    </source>
</evidence>
<dbReference type="PROSITE" id="PS50109">
    <property type="entry name" value="HIS_KIN"/>
    <property type="match status" value="1"/>
</dbReference>
<dbReference type="KEGG" id="rid:RIdsm_00060"/>
<keyword evidence="5" id="KW-0418">Kinase</keyword>
<dbReference type="Pfam" id="PF02518">
    <property type="entry name" value="HATPase_c"/>
    <property type="match status" value="1"/>
</dbReference>
<keyword evidence="4 11" id="KW-0808">Transferase</keyword>
<dbReference type="PANTHER" id="PTHR43047:SF72">
    <property type="entry name" value="OSMOSENSING HISTIDINE PROTEIN KINASE SLN1"/>
    <property type="match status" value="1"/>
</dbReference>
<keyword evidence="8" id="KW-1133">Transmembrane helix</keyword>
<feature type="transmembrane region" description="Helical" evidence="8">
    <location>
        <begin position="36"/>
        <end position="54"/>
    </location>
</feature>
<evidence type="ECO:0000259" key="9">
    <source>
        <dbReference type="PROSITE" id="PS50109"/>
    </source>
</evidence>
<dbReference type="CDD" id="cd00082">
    <property type="entry name" value="HisKA"/>
    <property type="match status" value="1"/>
</dbReference>
<dbReference type="AlphaFoldDB" id="A0A0T5P6D0"/>
<dbReference type="SUPFAM" id="SSF47384">
    <property type="entry name" value="Homodimeric domain of signal transducing histidine kinase"/>
    <property type="match status" value="1"/>
</dbReference>
<dbReference type="InterPro" id="IPR036890">
    <property type="entry name" value="HATPase_C_sf"/>
</dbReference>
<dbReference type="PATRIC" id="fig|540747.5.peg.1012"/>
<dbReference type="Proteomes" id="UP000325785">
    <property type="component" value="Chromosome"/>
</dbReference>
<organism evidence="10 12">
    <name type="scientific">Roseovarius indicus</name>
    <dbReference type="NCBI Taxonomy" id="540747"/>
    <lineage>
        <taxon>Bacteria</taxon>
        <taxon>Pseudomonadati</taxon>
        <taxon>Pseudomonadota</taxon>
        <taxon>Alphaproteobacteria</taxon>
        <taxon>Rhodobacterales</taxon>
        <taxon>Roseobacteraceae</taxon>
        <taxon>Roseovarius</taxon>
    </lineage>
</organism>
<keyword evidence="6" id="KW-0902">Two-component regulatory system</keyword>
<evidence type="ECO:0000256" key="6">
    <source>
        <dbReference type="ARBA" id="ARBA00023012"/>
    </source>
</evidence>
<dbReference type="Proteomes" id="UP000051401">
    <property type="component" value="Unassembled WGS sequence"/>
</dbReference>
<dbReference type="GO" id="GO:0009927">
    <property type="term" value="F:histidine phosphotransfer kinase activity"/>
    <property type="evidence" value="ECO:0007669"/>
    <property type="project" value="TreeGrafter"/>
</dbReference>
<evidence type="ECO:0000313" key="10">
    <source>
        <dbReference type="EMBL" id="KRS16818.1"/>
    </source>
</evidence>
<dbReference type="InterPro" id="IPR004358">
    <property type="entry name" value="Sig_transdc_His_kin-like_C"/>
</dbReference>
<dbReference type="Gene3D" id="1.10.287.130">
    <property type="match status" value="1"/>
</dbReference>
<comment type="catalytic activity">
    <reaction evidence="1">
        <text>ATP + protein L-histidine = ADP + protein N-phospho-L-histidine.</text>
        <dbReference type="EC" id="2.7.13.3"/>
    </reaction>
</comment>
<dbReference type="CDD" id="cd00075">
    <property type="entry name" value="HATPase"/>
    <property type="match status" value="1"/>
</dbReference>
<dbReference type="Gene3D" id="3.30.565.10">
    <property type="entry name" value="Histidine kinase-like ATPase, C-terminal domain"/>
    <property type="match status" value="1"/>
</dbReference>
<proteinExistence type="predicted"/>
<keyword evidence="12" id="KW-1185">Reference proteome</keyword>
<dbReference type="EMBL" id="CP031598">
    <property type="protein sequence ID" value="QEW24284.1"/>
    <property type="molecule type" value="Genomic_DNA"/>
</dbReference>
<dbReference type="InterPro" id="IPR005467">
    <property type="entry name" value="His_kinase_dom"/>
</dbReference>
<dbReference type="EMBL" id="LAXI01000011">
    <property type="protein sequence ID" value="KRS16818.1"/>
    <property type="molecule type" value="Genomic_DNA"/>
</dbReference>
<dbReference type="InterPro" id="IPR003661">
    <property type="entry name" value="HisK_dim/P_dom"/>
</dbReference>
<dbReference type="InterPro" id="IPR003594">
    <property type="entry name" value="HATPase_dom"/>
</dbReference>
<dbReference type="STRING" id="540747.SAMN04488031_102142"/>
<protein>
    <recommendedName>
        <fullName evidence="2">histidine kinase</fullName>
        <ecNumber evidence="2">2.7.13.3</ecNumber>
    </recommendedName>
</protein>
<keyword evidence="7 8" id="KW-0472">Membrane</keyword>
<evidence type="ECO:0000256" key="4">
    <source>
        <dbReference type="ARBA" id="ARBA00022679"/>
    </source>
</evidence>
<dbReference type="PANTHER" id="PTHR43047">
    <property type="entry name" value="TWO-COMPONENT HISTIDINE PROTEIN KINASE"/>
    <property type="match status" value="1"/>
</dbReference>
<evidence type="ECO:0000313" key="13">
    <source>
        <dbReference type="Proteomes" id="UP000325785"/>
    </source>
</evidence>
<evidence type="ECO:0000256" key="2">
    <source>
        <dbReference type="ARBA" id="ARBA00012438"/>
    </source>
</evidence>
<sequence length="468" mass="52870">MIPGLEVIRSSLAGPTDIVSLKRRLRDYAVVGRQLFLQRIIIYSAAILLAGYYYDASTALAFYAMVWLGEAFDGHVFNRILRWRDRDWSKARHYVRMIYIGTFFSATVIAFFSISLAAQQGQTMHFWALFMLFSASIFACINNHQFLSVLVLRLSIYVLALLFIPIRDLVVAQPPLSSPLWLQFFTVLFVLSFIIECSRSFLVGYVKNLRYINALVAEHEKTKTAYNAKQEFLATVSHELRTPLTAIKGSLQVISSGALGPVPPKMQHLFNMANSNSESLANLVNDLLDLQRAESGRLDLHLEPIELGAMSIATVERTRPYADEFNVELKIEPPRREFWVNADRKRLEQVLVNMLSNAAKFSDPGGQVEISLAAHDEQVTLAVKDHGIGISEASFDKVFEQFSQVNSTDIRRHGGTGLGMNISRHIMQAHGGEIDFESVEGVGSTFYITMREDMTERQPELTDERRYA</sequence>
<dbReference type="OrthoDB" id="7179697at2"/>